<keyword evidence="1" id="KW-1185">Reference proteome</keyword>
<dbReference type="GeneID" id="114828562"/>
<sequence>MFDELSLLMLCHSRSIVLVRLQASFLCMGNRFATATLNQALTLSREAIKRGEPLLVGTYKLGIVDLADGRLFNSYTTSVFEEAKVQCINKTIYLWVPIFLKAPQVLFDLKLLTNIDAGEFLLYFDQLFANVTVAIPRPPKVPGARSKVLKFQFLGSPGIGFRSPTRGPLSAAFSAVLNLLLRTFKFPAERIVEIIIEDRLMRYLENNDLPL</sequence>
<protein>
    <submittedName>
        <fullName evidence="2">Uncharacterized protein LOC114828562</fullName>
    </submittedName>
</protein>
<evidence type="ECO:0000313" key="2">
    <source>
        <dbReference type="RefSeq" id="XP_028968969.1"/>
    </source>
</evidence>
<evidence type="ECO:0000313" key="1">
    <source>
        <dbReference type="Proteomes" id="UP000694867"/>
    </source>
</evidence>
<gene>
    <name evidence="2" type="primary">LOC114828562</name>
</gene>
<proteinExistence type="predicted"/>
<name>A0AAJ7SHY1_9ACAR</name>
<reference evidence="2" key="1">
    <citation type="submission" date="2025-08" db="UniProtKB">
        <authorList>
            <consortium name="RefSeq"/>
        </authorList>
    </citation>
    <scope>IDENTIFICATION</scope>
</reference>
<accession>A0AAJ7SHY1</accession>
<dbReference type="Proteomes" id="UP000694867">
    <property type="component" value="Unplaced"/>
</dbReference>
<organism evidence="1 2">
    <name type="scientific">Galendromus occidentalis</name>
    <name type="common">western predatory mite</name>
    <dbReference type="NCBI Taxonomy" id="34638"/>
    <lineage>
        <taxon>Eukaryota</taxon>
        <taxon>Metazoa</taxon>
        <taxon>Ecdysozoa</taxon>
        <taxon>Arthropoda</taxon>
        <taxon>Chelicerata</taxon>
        <taxon>Arachnida</taxon>
        <taxon>Acari</taxon>
        <taxon>Parasitiformes</taxon>
        <taxon>Mesostigmata</taxon>
        <taxon>Gamasina</taxon>
        <taxon>Phytoseioidea</taxon>
        <taxon>Phytoseiidae</taxon>
        <taxon>Typhlodrominae</taxon>
        <taxon>Galendromus</taxon>
    </lineage>
</organism>
<dbReference type="AlphaFoldDB" id="A0AAJ7SHY1"/>
<dbReference type="RefSeq" id="XP_028968969.1">
    <property type="nucleotide sequence ID" value="XM_029113136.1"/>
</dbReference>
<dbReference type="KEGG" id="goe:114828562"/>